<reference evidence="2 3" key="1">
    <citation type="submission" date="2020-04" db="EMBL/GenBank/DDBJ databases">
        <authorList>
            <person name="Basu S."/>
            <person name="Maruthanayagam V."/>
            <person name="Chakraborty S."/>
            <person name="Pramanik A."/>
            <person name="Mukherjee J."/>
            <person name="Brink B."/>
        </authorList>
    </citation>
    <scope>NUCLEOTIDE SEQUENCE [LARGE SCALE GENOMIC DNA]</scope>
    <source>
        <strain evidence="2 3">AP17</strain>
    </source>
</reference>
<dbReference type="InterPro" id="IPR029063">
    <property type="entry name" value="SAM-dependent_MTases_sf"/>
</dbReference>
<keyword evidence="3" id="KW-1185">Reference proteome</keyword>
<dbReference type="Pfam" id="PF13847">
    <property type="entry name" value="Methyltransf_31"/>
    <property type="match status" value="1"/>
</dbReference>
<name>A0A6H1U058_9CYAN</name>
<accession>A0A6H1U058</accession>
<dbReference type="AlphaFoldDB" id="A0A6H1U058"/>
<gene>
    <name evidence="2" type="ORF">HCG48_15355</name>
</gene>
<dbReference type="InterPro" id="IPR025714">
    <property type="entry name" value="Methyltranfer_dom"/>
</dbReference>
<keyword evidence="2" id="KW-0489">Methyltransferase</keyword>
<dbReference type="SUPFAM" id="SSF53335">
    <property type="entry name" value="S-adenosyl-L-methionine-dependent methyltransferases"/>
    <property type="match status" value="1"/>
</dbReference>
<dbReference type="Gene3D" id="3.40.50.150">
    <property type="entry name" value="Vaccinia Virus protein VP39"/>
    <property type="match status" value="1"/>
</dbReference>
<evidence type="ECO:0000313" key="2">
    <source>
        <dbReference type="EMBL" id="QIZ71787.1"/>
    </source>
</evidence>
<evidence type="ECO:0000313" key="3">
    <source>
        <dbReference type="Proteomes" id="UP000500857"/>
    </source>
</evidence>
<organism evidence="2 3">
    <name type="scientific">Oxynema aestuarii AP17</name>
    <dbReference type="NCBI Taxonomy" id="2064643"/>
    <lineage>
        <taxon>Bacteria</taxon>
        <taxon>Bacillati</taxon>
        <taxon>Cyanobacteriota</taxon>
        <taxon>Cyanophyceae</taxon>
        <taxon>Oscillatoriophycideae</taxon>
        <taxon>Oscillatoriales</taxon>
        <taxon>Oscillatoriaceae</taxon>
        <taxon>Oxynema</taxon>
        <taxon>Oxynema aestuarii</taxon>
    </lineage>
</organism>
<dbReference type="EMBL" id="CP051167">
    <property type="protein sequence ID" value="QIZ71787.1"/>
    <property type="molecule type" value="Genomic_DNA"/>
</dbReference>
<evidence type="ECO:0000259" key="1">
    <source>
        <dbReference type="Pfam" id="PF13847"/>
    </source>
</evidence>
<dbReference type="KEGG" id="oxy:HCG48_15355"/>
<sequence>MLDPENLEKIRQQFDGSPYPRTPLEKSPKSDYNLLFLHDITTPFYLRNQKVIDRRNKVILDVGCGSGYKMLALAEANPEAKIVGIDLSAQSIDLAKKRLEYHGKGDRAEFFVMAIEDLPTLGMTFDYINCDDVLYLLDDLVSGLSSLKAVLNPQGLIRGNLHSSIQRVFFYRAQELFKMMGLMDENPGKLEVGIVRDLMKSLKDNVQLKSQTWKTKHEHNEEWFFMNYLFQRDKGFTIPELFQALQGADLEFVSMVNWRYWEPLDLFQDTDDLPAFLAMSLPELAIEDKLRFVELLHCPSRLLDFWCAHPDWKQPFVPIENWTDAQWKSAKVQLHPQLRREEVRTDLVRCIEEQRPFECSKYLNTQTRNTFFMESTLVSCLLPLWEGAQTVSHLAQRALKTRPIDPVTLEPTSENRAFEQVKELLSSLEPFLYALLENSA</sequence>
<keyword evidence="2" id="KW-0808">Transferase</keyword>
<dbReference type="CDD" id="cd02440">
    <property type="entry name" value="AdoMet_MTases"/>
    <property type="match status" value="1"/>
</dbReference>
<dbReference type="PANTHER" id="PTHR43464:SF91">
    <property type="entry name" value="SLL0487 PROTEIN"/>
    <property type="match status" value="1"/>
</dbReference>
<proteinExistence type="predicted"/>
<dbReference type="GO" id="GO:0032259">
    <property type="term" value="P:methylation"/>
    <property type="evidence" value="ECO:0007669"/>
    <property type="project" value="UniProtKB-KW"/>
</dbReference>
<protein>
    <submittedName>
        <fullName evidence="2">Class I SAM-dependent methyltransferase</fullName>
    </submittedName>
</protein>
<dbReference type="PANTHER" id="PTHR43464">
    <property type="entry name" value="METHYLTRANSFERASE"/>
    <property type="match status" value="1"/>
</dbReference>
<dbReference type="GO" id="GO:0008168">
    <property type="term" value="F:methyltransferase activity"/>
    <property type="evidence" value="ECO:0007669"/>
    <property type="project" value="UniProtKB-KW"/>
</dbReference>
<dbReference type="Proteomes" id="UP000500857">
    <property type="component" value="Chromosome"/>
</dbReference>
<feature type="domain" description="Methyltransferase" evidence="1">
    <location>
        <begin position="55"/>
        <end position="172"/>
    </location>
</feature>
<dbReference type="RefSeq" id="WP_168569939.1">
    <property type="nucleotide sequence ID" value="NZ_CP051167.1"/>
</dbReference>